<dbReference type="EMBL" id="GBXM01058983">
    <property type="protein sequence ID" value="JAH49594.1"/>
    <property type="molecule type" value="Transcribed_RNA"/>
</dbReference>
<reference evidence="1" key="1">
    <citation type="submission" date="2014-11" db="EMBL/GenBank/DDBJ databases">
        <authorList>
            <person name="Amaro Gonzalez C."/>
        </authorList>
    </citation>
    <scope>NUCLEOTIDE SEQUENCE</scope>
</reference>
<dbReference type="AlphaFoldDB" id="A0A0E9T7D9"/>
<reference evidence="1" key="2">
    <citation type="journal article" date="2015" name="Fish Shellfish Immunol.">
        <title>Early steps in the European eel (Anguilla anguilla)-Vibrio vulnificus interaction in the gills: Role of the RtxA13 toxin.</title>
        <authorList>
            <person name="Callol A."/>
            <person name="Pajuelo D."/>
            <person name="Ebbesson L."/>
            <person name="Teles M."/>
            <person name="MacKenzie S."/>
            <person name="Amaro C."/>
        </authorList>
    </citation>
    <scope>NUCLEOTIDE SEQUENCE</scope>
</reference>
<sequence length="89" mass="9742">MSKVRLGIGVPPVAIDNRTLQEECILQLDPRGCIPKDPENSALCSCPVEVSETEHFHTPLGALHLRTLGKVPWFSSTQNFSRASLSARS</sequence>
<organism evidence="1">
    <name type="scientific">Anguilla anguilla</name>
    <name type="common">European freshwater eel</name>
    <name type="synonym">Muraena anguilla</name>
    <dbReference type="NCBI Taxonomy" id="7936"/>
    <lineage>
        <taxon>Eukaryota</taxon>
        <taxon>Metazoa</taxon>
        <taxon>Chordata</taxon>
        <taxon>Craniata</taxon>
        <taxon>Vertebrata</taxon>
        <taxon>Euteleostomi</taxon>
        <taxon>Actinopterygii</taxon>
        <taxon>Neopterygii</taxon>
        <taxon>Teleostei</taxon>
        <taxon>Anguilliformes</taxon>
        <taxon>Anguillidae</taxon>
        <taxon>Anguilla</taxon>
    </lineage>
</organism>
<accession>A0A0E9T7D9</accession>
<evidence type="ECO:0000313" key="1">
    <source>
        <dbReference type="EMBL" id="JAH49594.1"/>
    </source>
</evidence>
<protein>
    <submittedName>
        <fullName evidence="1">Uncharacterized protein</fullName>
    </submittedName>
</protein>
<name>A0A0E9T7D9_ANGAN</name>
<proteinExistence type="predicted"/>